<accession>A0ABT9ZKE0</accession>
<proteinExistence type="predicted"/>
<gene>
    <name evidence="2" type="ORF">J2S19_003538</name>
</gene>
<evidence type="ECO:0000256" key="1">
    <source>
        <dbReference type="ARBA" id="ARBA00022801"/>
    </source>
</evidence>
<dbReference type="InterPro" id="IPR018228">
    <property type="entry name" value="DNase_TatD-rel_CS"/>
</dbReference>
<evidence type="ECO:0000313" key="2">
    <source>
        <dbReference type="EMBL" id="MDQ0232251.1"/>
    </source>
</evidence>
<dbReference type="Proteomes" id="UP001234495">
    <property type="component" value="Unassembled WGS sequence"/>
</dbReference>
<dbReference type="Gene3D" id="3.20.20.140">
    <property type="entry name" value="Metal-dependent hydrolases"/>
    <property type="match status" value="1"/>
</dbReference>
<dbReference type="PROSITE" id="PS01137">
    <property type="entry name" value="TATD_1"/>
    <property type="match status" value="1"/>
</dbReference>
<dbReference type="PANTHER" id="PTHR46124:SF2">
    <property type="entry name" value="D-AMINOACYL-TRNA DEACYLASE"/>
    <property type="match status" value="1"/>
</dbReference>
<name>A0ABT9ZKE0_9BACI</name>
<dbReference type="PANTHER" id="PTHR46124">
    <property type="entry name" value="D-AMINOACYL-TRNA DEACYLASE"/>
    <property type="match status" value="1"/>
</dbReference>
<reference evidence="2 3" key="1">
    <citation type="submission" date="2023-07" db="EMBL/GenBank/DDBJ databases">
        <title>Genomic Encyclopedia of Type Strains, Phase IV (KMG-IV): sequencing the most valuable type-strain genomes for metagenomic binning, comparative biology and taxonomic classification.</title>
        <authorList>
            <person name="Goeker M."/>
        </authorList>
    </citation>
    <scope>NUCLEOTIDE SEQUENCE [LARGE SCALE GENOMIC DNA]</scope>
    <source>
        <strain evidence="2 3">DSM 29005</strain>
    </source>
</reference>
<dbReference type="EC" id="3.1.21.-" evidence="2"/>
<dbReference type="CDD" id="cd01310">
    <property type="entry name" value="TatD_DNAse"/>
    <property type="match status" value="1"/>
</dbReference>
<dbReference type="SUPFAM" id="SSF51556">
    <property type="entry name" value="Metallo-dependent hydrolases"/>
    <property type="match status" value="1"/>
</dbReference>
<dbReference type="GO" id="GO:0016787">
    <property type="term" value="F:hydrolase activity"/>
    <property type="evidence" value="ECO:0007669"/>
    <property type="project" value="UniProtKB-KW"/>
</dbReference>
<protein>
    <submittedName>
        <fullName evidence="2">TatD DNase family protein</fullName>
        <ecNumber evidence="2">3.1.21.-</ecNumber>
    </submittedName>
</protein>
<comment type="caution">
    <text evidence="2">The sequence shown here is derived from an EMBL/GenBank/DDBJ whole genome shotgun (WGS) entry which is preliminary data.</text>
</comment>
<dbReference type="PROSITE" id="PS01091">
    <property type="entry name" value="TATD_3"/>
    <property type="match status" value="1"/>
</dbReference>
<dbReference type="InterPro" id="IPR032466">
    <property type="entry name" value="Metal_Hydrolase"/>
</dbReference>
<evidence type="ECO:0000313" key="3">
    <source>
        <dbReference type="Proteomes" id="UP001234495"/>
    </source>
</evidence>
<keyword evidence="3" id="KW-1185">Reference proteome</keyword>
<dbReference type="RefSeq" id="WP_307344258.1">
    <property type="nucleotide sequence ID" value="NZ_JAUSUD010000019.1"/>
</dbReference>
<sequence length="261" mass="30113">MFDAHIHLDQYEVENLKEQISIWEEKGVKGVLAVASNLKSSYDTLKLKQNYPDFVYAAIGHHPEGDPPNDKDLYELTELISKERNSLSGVGEIGLPTYKKTELYEIHKQERFIDVLEILLATAKQEQLPVSLHAVHEEAETVLASLRKTHTVRAHFHWLKAKPNIVDDIIQNDFYISVTPEVCYRERDQELARRIPIDKLLIETDGPWQFNGPFEDKQTTPLLLKDITSCLANILHIPKKELANQLVLNAKQFWNTMNEYT</sequence>
<keyword evidence="1 2" id="KW-0378">Hydrolase</keyword>
<dbReference type="EMBL" id="JAUSUD010000019">
    <property type="protein sequence ID" value="MDQ0232251.1"/>
    <property type="molecule type" value="Genomic_DNA"/>
</dbReference>
<dbReference type="InterPro" id="IPR001130">
    <property type="entry name" value="TatD-like"/>
</dbReference>
<dbReference type="Pfam" id="PF01026">
    <property type="entry name" value="TatD_DNase"/>
    <property type="match status" value="1"/>
</dbReference>
<dbReference type="PIRSF" id="PIRSF005902">
    <property type="entry name" value="DNase_TatD"/>
    <property type="match status" value="1"/>
</dbReference>
<organism evidence="2 3">
    <name type="scientific">Metabacillus malikii</name>
    <dbReference type="NCBI Taxonomy" id="1504265"/>
    <lineage>
        <taxon>Bacteria</taxon>
        <taxon>Bacillati</taxon>
        <taxon>Bacillota</taxon>
        <taxon>Bacilli</taxon>
        <taxon>Bacillales</taxon>
        <taxon>Bacillaceae</taxon>
        <taxon>Metabacillus</taxon>
    </lineage>
</organism>